<keyword evidence="1" id="KW-0812">Transmembrane</keyword>
<evidence type="ECO:0000313" key="2">
    <source>
        <dbReference type="EMBL" id="AKJ31477.1"/>
    </source>
</evidence>
<dbReference type="KEGG" id="pbh:AAW51_4786"/>
<dbReference type="STRING" id="413882.AAW51_4786"/>
<dbReference type="SUPFAM" id="SSF54523">
    <property type="entry name" value="Pili subunits"/>
    <property type="match status" value="1"/>
</dbReference>
<keyword evidence="3" id="KW-1185">Reference proteome</keyword>
<evidence type="ECO:0000313" key="3">
    <source>
        <dbReference type="Proteomes" id="UP000035352"/>
    </source>
</evidence>
<dbReference type="Pfam" id="PF07963">
    <property type="entry name" value="N_methyl"/>
    <property type="match status" value="1"/>
</dbReference>
<dbReference type="PROSITE" id="PS00409">
    <property type="entry name" value="PROKAR_NTER_METHYL"/>
    <property type="match status" value="1"/>
</dbReference>
<dbReference type="InterPro" id="IPR012902">
    <property type="entry name" value="N_methyl_site"/>
</dbReference>
<organism evidence="2 3">
    <name type="scientific">Caldimonas brevitalea</name>
    <dbReference type="NCBI Taxonomy" id="413882"/>
    <lineage>
        <taxon>Bacteria</taxon>
        <taxon>Pseudomonadati</taxon>
        <taxon>Pseudomonadota</taxon>
        <taxon>Betaproteobacteria</taxon>
        <taxon>Burkholderiales</taxon>
        <taxon>Sphaerotilaceae</taxon>
        <taxon>Caldimonas</taxon>
    </lineage>
</organism>
<keyword evidence="1" id="KW-1133">Transmembrane helix</keyword>
<keyword evidence="1" id="KW-0472">Membrane</keyword>
<feature type="transmembrane region" description="Helical" evidence="1">
    <location>
        <begin position="12"/>
        <end position="33"/>
    </location>
</feature>
<sequence>MARLRGSSGFTLLELLVVLALLAIVVGTVTLAIRDPSATQLEREAERLSALLESARAEGRALGLTVRWQPVRLEGEGGTQDFRFIGLPDTLHLPTRWLNADVRADIVGAPTLQLGPDPIIGPQRLTLSLGDRRITLATDGLQPFAIVSSEVPRE</sequence>
<dbReference type="NCBIfam" id="TIGR02532">
    <property type="entry name" value="IV_pilin_GFxxxE"/>
    <property type="match status" value="1"/>
</dbReference>
<dbReference type="RefSeq" id="WP_238947680.1">
    <property type="nucleotide sequence ID" value="NZ_CP011371.1"/>
</dbReference>
<reference evidence="2 3" key="1">
    <citation type="submission" date="2015-05" db="EMBL/GenBank/DDBJ databases">
        <authorList>
            <person name="Tang B."/>
            <person name="Yu Y."/>
        </authorList>
    </citation>
    <scope>NUCLEOTIDE SEQUENCE [LARGE SCALE GENOMIC DNA]</scope>
    <source>
        <strain evidence="2 3">DSM 7029</strain>
    </source>
</reference>
<proteinExistence type="predicted"/>
<dbReference type="InterPro" id="IPR045584">
    <property type="entry name" value="Pilin-like"/>
</dbReference>
<dbReference type="EMBL" id="CP011371">
    <property type="protein sequence ID" value="AKJ31477.1"/>
    <property type="molecule type" value="Genomic_DNA"/>
</dbReference>
<protein>
    <submittedName>
        <fullName evidence="2">General secretion pathway protein GspH</fullName>
    </submittedName>
</protein>
<name>A0A0G3BPY4_9BURK</name>
<gene>
    <name evidence="2" type="primary">gspH</name>
    <name evidence="2" type="ORF">AAW51_4786</name>
</gene>
<dbReference type="Proteomes" id="UP000035352">
    <property type="component" value="Chromosome"/>
</dbReference>
<evidence type="ECO:0000256" key="1">
    <source>
        <dbReference type="SAM" id="Phobius"/>
    </source>
</evidence>
<dbReference type="AlphaFoldDB" id="A0A0G3BPY4"/>
<accession>A0A0G3BPY4</accession>